<dbReference type="Gene3D" id="3.20.20.370">
    <property type="entry name" value="Glycoside hydrolase/deacetylase"/>
    <property type="match status" value="1"/>
</dbReference>
<keyword evidence="4" id="KW-1185">Reference proteome</keyword>
<dbReference type="InterPro" id="IPR011330">
    <property type="entry name" value="Glyco_hydro/deAcase_b/a-brl"/>
</dbReference>
<dbReference type="Gene3D" id="2.170.140.10">
    <property type="entry name" value="Chitin binding domain"/>
    <property type="match status" value="1"/>
</dbReference>
<dbReference type="SUPFAM" id="SSF88713">
    <property type="entry name" value="Glycoside hydrolase/deacetylase"/>
    <property type="match status" value="1"/>
</dbReference>
<dbReference type="Pfam" id="PF01607">
    <property type="entry name" value="CBM_14"/>
    <property type="match status" value="1"/>
</dbReference>
<dbReference type="Pfam" id="PF01522">
    <property type="entry name" value="Polysacc_deac_1"/>
    <property type="match status" value="1"/>
</dbReference>
<dbReference type="InterPro" id="IPR036508">
    <property type="entry name" value="Chitin-bd_dom_sf"/>
</dbReference>
<dbReference type="SMART" id="SM00494">
    <property type="entry name" value="ChtBD2"/>
    <property type="match status" value="1"/>
</dbReference>
<evidence type="ECO:0000256" key="1">
    <source>
        <dbReference type="SAM" id="MobiDB-lite"/>
    </source>
</evidence>
<organism evidence="3 4">
    <name type="scientific">Batillaria attramentaria</name>
    <dbReference type="NCBI Taxonomy" id="370345"/>
    <lineage>
        <taxon>Eukaryota</taxon>
        <taxon>Metazoa</taxon>
        <taxon>Spiralia</taxon>
        <taxon>Lophotrochozoa</taxon>
        <taxon>Mollusca</taxon>
        <taxon>Gastropoda</taxon>
        <taxon>Caenogastropoda</taxon>
        <taxon>Sorbeoconcha</taxon>
        <taxon>Cerithioidea</taxon>
        <taxon>Batillariidae</taxon>
        <taxon>Batillaria</taxon>
    </lineage>
</organism>
<protein>
    <recommendedName>
        <fullName evidence="2">Chitin-binding type-2 domain-containing protein</fullName>
    </recommendedName>
</protein>
<feature type="region of interest" description="Disordered" evidence="1">
    <location>
        <begin position="198"/>
        <end position="259"/>
    </location>
</feature>
<dbReference type="AlphaFoldDB" id="A0ABD0LB88"/>
<dbReference type="EMBL" id="JACVVK020000065">
    <property type="protein sequence ID" value="KAK7496643.1"/>
    <property type="molecule type" value="Genomic_DNA"/>
</dbReference>
<dbReference type="InterPro" id="IPR052740">
    <property type="entry name" value="CE4"/>
</dbReference>
<evidence type="ECO:0000313" key="3">
    <source>
        <dbReference type="EMBL" id="KAK7496643.1"/>
    </source>
</evidence>
<comment type="caution">
    <text evidence="3">The sequence shown here is derived from an EMBL/GenBank/DDBJ whole genome shotgun (WGS) entry which is preliminary data.</text>
</comment>
<proteinExistence type="predicted"/>
<sequence length="670" mass="74124">MEPVAGAWVFKMRPAEGLAIRHAVVKGAGIRWLTQLAQGALSSTSEHSLEPNIEQKLGTTSVEINPVSISAPCRPFRKISPKLLSIICASFYIQLRFTMTTTKLQEKHATGLNLRLAKSFWLLLLVDLTLLSHSPALAENLGIKCGDNGAFYCHDTDPASFTRCIDHELYLFNCPDGLHFSTLSQTCDWPDNADCAGGHGGSKKSAKQNIVAEKETGDSAWGKSQSAAHEPADAGAYSGEVHSSGLSSSVHSGSGHPWWRPDNVDPKSWEDVDNLVEVPWDGSTPIKSASATGKKGEQKKKPASSAAEGGKKKGGEGGGHGHGHSHGAVVSTSAEKRPSLDNIQWHEGPCKQSECKLPNCRCPGTSIPGGLSPKETPMMVMLTFDDEVSAAYYGYFQRLFRPGRYNPNGCPVRGCLFVSGSGTDYDLVYPMYAMGVEIASHTLSHKFPHTWWATASYQEYVEEVEGMRKKLASEAGIPYESIKGFRVPFLQVGGDNMYKALYDNKFIYDTSMFTGSVWEGSDPVWPFTLDYSVPEEFCQHDPCPMKQYPGLWEIPVQRWYGVDGHSCAMPDGCTASADVEEDLEFFRSNFKRYYESNRAPLGIFVHARWFHTEHHLDALDRFIDELLMLDDVYIVTPIQVVEWMRSPTPVDKVKYFKPWSCEGSVSEESR</sequence>
<dbReference type="Proteomes" id="UP001519460">
    <property type="component" value="Unassembled WGS sequence"/>
</dbReference>
<dbReference type="PROSITE" id="PS50940">
    <property type="entry name" value="CHIT_BIND_II"/>
    <property type="match status" value="1"/>
</dbReference>
<dbReference type="InterPro" id="IPR002557">
    <property type="entry name" value="Chitin-bd_dom"/>
</dbReference>
<feature type="compositionally biased region" description="Low complexity" evidence="1">
    <location>
        <begin position="238"/>
        <end position="256"/>
    </location>
</feature>
<reference evidence="3 4" key="1">
    <citation type="journal article" date="2023" name="Sci. Data">
        <title>Genome assembly of the Korean intertidal mud-creeper Batillaria attramentaria.</title>
        <authorList>
            <person name="Patra A.K."/>
            <person name="Ho P.T."/>
            <person name="Jun S."/>
            <person name="Lee S.J."/>
            <person name="Kim Y."/>
            <person name="Won Y.J."/>
        </authorList>
    </citation>
    <scope>NUCLEOTIDE SEQUENCE [LARGE SCALE GENOMIC DNA]</scope>
    <source>
        <strain evidence="3">Wonlab-2016</strain>
    </source>
</reference>
<dbReference type="PANTHER" id="PTHR45985:SF3">
    <property type="entry name" value="CHITIN DEACETYLASE-LIKE 4"/>
    <property type="match status" value="1"/>
</dbReference>
<gene>
    <name evidence="3" type="ORF">BaRGS_00012050</name>
</gene>
<accession>A0ABD0LB88</accession>
<dbReference type="SUPFAM" id="SSF57625">
    <property type="entry name" value="Invertebrate chitin-binding proteins"/>
    <property type="match status" value="1"/>
</dbReference>
<feature type="domain" description="Chitin-binding type-2" evidence="2">
    <location>
        <begin position="142"/>
        <end position="197"/>
    </location>
</feature>
<evidence type="ECO:0000313" key="4">
    <source>
        <dbReference type="Proteomes" id="UP001519460"/>
    </source>
</evidence>
<feature type="region of interest" description="Disordered" evidence="1">
    <location>
        <begin position="276"/>
        <end position="336"/>
    </location>
</feature>
<dbReference type="InterPro" id="IPR002509">
    <property type="entry name" value="NODB_dom"/>
</dbReference>
<evidence type="ECO:0000259" key="2">
    <source>
        <dbReference type="PROSITE" id="PS50940"/>
    </source>
</evidence>
<name>A0ABD0LB88_9CAEN</name>
<dbReference type="PANTHER" id="PTHR45985">
    <property type="match status" value="1"/>
</dbReference>